<evidence type="ECO:0000313" key="2">
    <source>
        <dbReference type="Proteomes" id="UP000799421"/>
    </source>
</evidence>
<gene>
    <name evidence="1" type="ORF">K470DRAFT_47110</name>
</gene>
<name>A0A6A7C0N5_9PEZI</name>
<evidence type="ECO:0000313" key="1">
    <source>
        <dbReference type="EMBL" id="KAF2861136.1"/>
    </source>
</evidence>
<dbReference type="AlphaFoldDB" id="A0A6A7C0N5"/>
<reference evidence="1" key="1">
    <citation type="journal article" date="2020" name="Stud. Mycol.">
        <title>101 Dothideomycetes genomes: a test case for predicting lifestyles and emergence of pathogens.</title>
        <authorList>
            <person name="Haridas S."/>
            <person name="Albert R."/>
            <person name="Binder M."/>
            <person name="Bloem J."/>
            <person name="Labutti K."/>
            <person name="Salamov A."/>
            <person name="Andreopoulos B."/>
            <person name="Baker S."/>
            <person name="Barry K."/>
            <person name="Bills G."/>
            <person name="Bluhm B."/>
            <person name="Cannon C."/>
            <person name="Castanera R."/>
            <person name="Culley D."/>
            <person name="Daum C."/>
            <person name="Ezra D."/>
            <person name="Gonzalez J."/>
            <person name="Henrissat B."/>
            <person name="Kuo A."/>
            <person name="Liang C."/>
            <person name="Lipzen A."/>
            <person name="Lutzoni F."/>
            <person name="Magnuson J."/>
            <person name="Mondo S."/>
            <person name="Nolan M."/>
            <person name="Ohm R."/>
            <person name="Pangilinan J."/>
            <person name="Park H.-J."/>
            <person name="Ramirez L."/>
            <person name="Alfaro M."/>
            <person name="Sun H."/>
            <person name="Tritt A."/>
            <person name="Yoshinaga Y."/>
            <person name="Zwiers L.-H."/>
            <person name="Turgeon B."/>
            <person name="Goodwin S."/>
            <person name="Spatafora J."/>
            <person name="Crous P."/>
            <person name="Grigoriev I."/>
        </authorList>
    </citation>
    <scope>NUCLEOTIDE SEQUENCE</scope>
    <source>
        <strain evidence="1">CBS 480.64</strain>
    </source>
</reference>
<proteinExistence type="predicted"/>
<keyword evidence="2" id="KW-1185">Reference proteome</keyword>
<dbReference type="EMBL" id="MU005975">
    <property type="protein sequence ID" value="KAF2861136.1"/>
    <property type="molecule type" value="Genomic_DNA"/>
</dbReference>
<dbReference type="Proteomes" id="UP000799421">
    <property type="component" value="Unassembled WGS sequence"/>
</dbReference>
<protein>
    <submittedName>
        <fullName evidence="1">Uncharacterized protein</fullName>
    </submittedName>
</protein>
<accession>A0A6A7C0N5</accession>
<sequence length="191" mass="22139">MKTFLKVVRELAKILNRPKVPSLGRLKKYRKTIPNPQVIRRETKDGAPFYQISVLDIVCMQTCRNITEVIQYPDVVEQVATSSDGPASKSCSEMWHGTKWRWELRMQRPMEIIWIQGRPVSIWIGDVLRMCPSSSTEYALYYDLEIRFSQQTRENKKYVIGAISLILLEPVNGCIQGSLLSLFLPETVCWR</sequence>
<organism evidence="1 2">
    <name type="scientific">Piedraia hortae CBS 480.64</name>
    <dbReference type="NCBI Taxonomy" id="1314780"/>
    <lineage>
        <taxon>Eukaryota</taxon>
        <taxon>Fungi</taxon>
        <taxon>Dikarya</taxon>
        <taxon>Ascomycota</taxon>
        <taxon>Pezizomycotina</taxon>
        <taxon>Dothideomycetes</taxon>
        <taxon>Dothideomycetidae</taxon>
        <taxon>Capnodiales</taxon>
        <taxon>Piedraiaceae</taxon>
        <taxon>Piedraia</taxon>
    </lineage>
</organism>